<proteinExistence type="predicted"/>
<dbReference type="EMBL" id="NVYQ01000011">
    <property type="protein sequence ID" value="RGB18986.1"/>
    <property type="molecule type" value="Genomic_DNA"/>
</dbReference>
<dbReference type="PANTHER" id="PTHR13696:SF98">
    <property type="entry name" value="PLASMID PARTITION PROTEIN A"/>
    <property type="match status" value="1"/>
</dbReference>
<dbReference type="RefSeq" id="WP_002256460.1">
    <property type="nucleotide sequence ID" value="NZ_CP020401.2"/>
</dbReference>
<protein>
    <submittedName>
        <fullName evidence="2">ParA family protein</fullName>
    </submittedName>
    <submittedName>
        <fullName evidence="3">Protein ParA</fullName>
    </submittedName>
</protein>
<organism evidence="3 4">
    <name type="scientific">Neisseria meningitidis</name>
    <dbReference type="NCBI Taxonomy" id="487"/>
    <lineage>
        <taxon>Bacteria</taxon>
        <taxon>Pseudomonadati</taxon>
        <taxon>Pseudomonadota</taxon>
        <taxon>Betaproteobacteria</taxon>
        <taxon>Neisseriales</taxon>
        <taxon>Neisseriaceae</taxon>
        <taxon>Neisseria</taxon>
    </lineage>
</organism>
<dbReference type="SUPFAM" id="SSF52540">
    <property type="entry name" value="P-loop containing nucleoside triphosphate hydrolases"/>
    <property type="match status" value="1"/>
</dbReference>
<reference evidence="2 5" key="1">
    <citation type="submission" date="2017-08" db="EMBL/GenBank/DDBJ databases">
        <title>Meningococcal Conjunctivitis and Endemic Carriage at a Military Recruit Training Center.</title>
        <authorList>
            <person name="Bobb A.J."/>
            <person name="Galac M.R."/>
            <person name="Snesrud E."/>
            <person name="Clagett C.D."/>
        </authorList>
    </citation>
    <scope>NUCLEOTIDE SEQUENCE [LARGE SCALE GENOMIC DNA]</scope>
    <source>
        <strain evidence="2 5">MRSN431200</strain>
    </source>
</reference>
<feature type="domain" description="AAA" evidence="1">
    <location>
        <begin position="7"/>
        <end position="176"/>
    </location>
</feature>
<dbReference type="CDD" id="cd02042">
    <property type="entry name" value="ParAB_family"/>
    <property type="match status" value="1"/>
</dbReference>
<accession>A0A378VP30</accession>
<dbReference type="InterPro" id="IPR050678">
    <property type="entry name" value="DNA_Partitioning_ATPase"/>
</dbReference>
<dbReference type="EMBL" id="UGRP01000001">
    <property type="protein sequence ID" value="SUA18744.1"/>
    <property type="molecule type" value="Genomic_DNA"/>
</dbReference>
<evidence type="ECO:0000313" key="3">
    <source>
        <dbReference type="EMBL" id="SUA18744.1"/>
    </source>
</evidence>
<dbReference type="Gene3D" id="3.40.50.300">
    <property type="entry name" value="P-loop containing nucleotide triphosphate hydrolases"/>
    <property type="match status" value="1"/>
</dbReference>
<evidence type="ECO:0000313" key="2">
    <source>
        <dbReference type="EMBL" id="RGB18986.1"/>
    </source>
</evidence>
<evidence type="ECO:0000259" key="1">
    <source>
        <dbReference type="Pfam" id="PF13614"/>
    </source>
</evidence>
<sequence length="295" mass="32591">MSAPVILSAAATKGGVGKTTLIANVSAVLADIGLRVLMIDCDVQPSLSKYYPISHRAPNGIVELLLGENTEEIIRSTISNTVFPNLDIVISNNISAFVETEVTSRPDRAFLLRSKLHSQYIQNNYDVVLIDTQGAVGPLLDTAAFAATCLLCPIMPEVLSAREFLTGTQELLKRLQKGEAMRIPMPQLRAIIYAQDRTNDAKFIASSIKDFFSNTLDDRRKLLSVAVPAAKAYKEATTLRVPVHCHERKQLGKMLPAYEIMHRIVYEIFPGIEQKNLRGSCFNDMASLLQEEVQS</sequence>
<dbReference type="PANTHER" id="PTHR13696">
    <property type="entry name" value="P-LOOP CONTAINING NUCLEOSIDE TRIPHOSPHATE HYDROLASE"/>
    <property type="match status" value="1"/>
</dbReference>
<name>A0A378VP30_NEIME</name>
<reference evidence="3 4" key="2">
    <citation type="submission" date="2018-06" db="EMBL/GenBank/DDBJ databases">
        <authorList>
            <consortium name="Pathogen Informatics"/>
            <person name="Doyle S."/>
        </authorList>
    </citation>
    <scope>NUCLEOTIDE SEQUENCE [LARGE SCALE GENOMIC DNA]</scope>
    <source>
        <strain evidence="3 4">NCTC8554</strain>
    </source>
</reference>
<dbReference type="Pfam" id="PF13614">
    <property type="entry name" value="AAA_31"/>
    <property type="match status" value="1"/>
</dbReference>
<dbReference type="InterPro" id="IPR025669">
    <property type="entry name" value="AAA_dom"/>
</dbReference>
<evidence type="ECO:0000313" key="5">
    <source>
        <dbReference type="Proteomes" id="UP000260504"/>
    </source>
</evidence>
<evidence type="ECO:0000313" key="4">
    <source>
        <dbReference type="Proteomes" id="UP000254176"/>
    </source>
</evidence>
<dbReference type="Proteomes" id="UP000260504">
    <property type="component" value="Unassembled WGS sequence"/>
</dbReference>
<dbReference type="InterPro" id="IPR027417">
    <property type="entry name" value="P-loop_NTPase"/>
</dbReference>
<dbReference type="Proteomes" id="UP000254176">
    <property type="component" value="Unassembled WGS sequence"/>
</dbReference>
<dbReference type="AlphaFoldDB" id="A0A378VP30"/>
<gene>
    <name evidence="3" type="primary">soj_1</name>
    <name evidence="2" type="ORF">CIJ84_00905</name>
    <name evidence="3" type="ORF">NCTC8554_00423</name>
</gene>